<sequence>MRRDPPTPSTRTPRRRPLDNRGPKKGALGVRVRGLKGAPWGLRGARKLCASSPVHVPPLPVKRSSRGGLGLGAALGAGGRRKRRSNEANILGVFADGGDDSDDGPGKKRGKGGGKQRGASAKSKLDAPVSFVKGETKVPTHVPRAQPEQEDGAASEDEVDPRFRFPGAPEPKEPVEQGPVPQARNKLSFGQMAASYGKGFAMLKKMGFEGGGLGRHNDGIANPIEVTRRKAGMGLQDDGEMVGQDLYGRDQMGSKRSVEELLASKPVKDAGPKPSEGWKKGSKVARPKTIYKTAAEVAQEAKEQQGTMRIVDMRGPEVRVATSFAELADGLGSDNVRSLKELRYNARVLLANCEDKIRKLAERKRHAQELLLAAQRDAKDLEAADGLQGDAGSCREPGVE</sequence>
<feature type="compositionally biased region" description="Basic and acidic residues" evidence="2">
    <location>
        <begin position="266"/>
        <end position="279"/>
    </location>
</feature>
<dbReference type="InterPro" id="IPR022159">
    <property type="entry name" value="STIP/TFIP11_N"/>
</dbReference>
<feature type="region of interest" description="Disordered" evidence="2">
    <location>
        <begin position="51"/>
        <end position="182"/>
    </location>
</feature>
<keyword evidence="1" id="KW-0175">Coiled coil</keyword>
<evidence type="ECO:0000259" key="3">
    <source>
        <dbReference type="PROSITE" id="PS50174"/>
    </source>
</evidence>
<evidence type="ECO:0000313" key="4">
    <source>
        <dbReference type="EMBL" id="CAK0844100.1"/>
    </source>
</evidence>
<feature type="region of interest" description="Disordered" evidence="2">
    <location>
        <begin position="260"/>
        <end position="285"/>
    </location>
</feature>
<feature type="compositionally biased region" description="Gly residues" evidence="2">
    <location>
        <begin position="67"/>
        <end position="78"/>
    </location>
</feature>
<dbReference type="PANTHER" id="PTHR23329:SF1">
    <property type="entry name" value="TUFTELIN-INTERACTING PROTEIN 11"/>
    <property type="match status" value="1"/>
</dbReference>
<dbReference type="InterPro" id="IPR045211">
    <property type="entry name" value="TFP11/STIP/Ntr1"/>
</dbReference>
<feature type="non-terminal residue" evidence="4">
    <location>
        <position position="400"/>
    </location>
</feature>
<evidence type="ECO:0000256" key="2">
    <source>
        <dbReference type="SAM" id="MobiDB-lite"/>
    </source>
</evidence>
<dbReference type="EMBL" id="CAUYUJ010014632">
    <property type="protein sequence ID" value="CAK0844100.1"/>
    <property type="molecule type" value="Genomic_DNA"/>
</dbReference>
<protein>
    <recommendedName>
        <fullName evidence="3">G-patch domain-containing protein</fullName>
    </recommendedName>
</protein>
<dbReference type="Proteomes" id="UP001189429">
    <property type="component" value="Unassembled WGS sequence"/>
</dbReference>
<dbReference type="Pfam" id="PF12457">
    <property type="entry name" value="TIP_N"/>
    <property type="match status" value="1"/>
</dbReference>
<reference evidence="4" key="1">
    <citation type="submission" date="2023-10" db="EMBL/GenBank/DDBJ databases">
        <authorList>
            <person name="Chen Y."/>
            <person name="Shah S."/>
            <person name="Dougan E. K."/>
            <person name="Thang M."/>
            <person name="Chan C."/>
        </authorList>
    </citation>
    <scope>NUCLEOTIDE SEQUENCE [LARGE SCALE GENOMIC DNA]</scope>
</reference>
<comment type="caution">
    <text evidence="4">The sequence shown here is derived from an EMBL/GenBank/DDBJ whole genome shotgun (WGS) entry which is preliminary data.</text>
</comment>
<dbReference type="PROSITE" id="PS50174">
    <property type="entry name" value="G_PATCH"/>
    <property type="match status" value="1"/>
</dbReference>
<proteinExistence type="predicted"/>
<gene>
    <name evidence="4" type="ORF">PCOR1329_LOCUS38270</name>
</gene>
<feature type="compositionally biased region" description="Acidic residues" evidence="2">
    <location>
        <begin position="148"/>
        <end position="159"/>
    </location>
</feature>
<accession>A0ABN9TE96</accession>
<keyword evidence="5" id="KW-1185">Reference proteome</keyword>
<dbReference type="PANTHER" id="PTHR23329">
    <property type="entry name" value="TUFTELIN-INTERACTING PROTEIN 11-RELATED"/>
    <property type="match status" value="1"/>
</dbReference>
<feature type="region of interest" description="Disordered" evidence="2">
    <location>
        <begin position="1"/>
        <end position="32"/>
    </location>
</feature>
<organism evidence="4 5">
    <name type="scientific">Prorocentrum cordatum</name>
    <dbReference type="NCBI Taxonomy" id="2364126"/>
    <lineage>
        <taxon>Eukaryota</taxon>
        <taxon>Sar</taxon>
        <taxon>Alveolata</taxon>
        <taxon>Dinophyceae</taxon>
        <taxon>Prorocentrales</taxon>
        <taxon>Prorocentraceae</taxon>
        <taxon>Prorocentrum</taxon>
    </lineage>
</organism>
<name>A0ABN9TE96_9DINO</name>
<evidence type="ECO:0000256" key="1">
    <source>
        <dbReference type="SAM" id="Coils"/>
    </source>
</evidence>
<dbReference type="Pfam" id="PF01585">
    <property type="entry name" value="G-patch"/>
    <property type="match status" value="1"/>
</dbReference>
<feature type="domain" description="G-patch" evidence="3">
    <location>
        <begin position="195"/>
        <end position="240"/>
    </location>
</feature>
<feature type="coiled-coil region" evidence="1">
    <location>
        <begin position="350"/>
        <end position="384"/>
    </location>
</feature>
<evidence type="ECO:0000313" key="5">
    <source>
        <dbReference type="Proteomes" id="UP001189429"/>
    </source>
</evidence>
<dbReference type="SMART" id="SM00443">
    <property type="entry name" value="G_patch"/>
    <property type="match status" value="1"/>
</dbReference>
<dbReference type="InterPro" id="IPR000467">
    <property type="entry name" value="G_patch_dom"/>
</dbReference>